<feature type="region of interest" description="Disordered" evidence="1">
    <location>
        <begin position="221"/>
        <end position="242"/>
    </location>
</feature>
<dbReference type="AlphaFoldDB" id="A0A7U9HDP0"/>
<reference evidence="3" key="1">
    <citation type="journal article" date="2013" name="Genome Biol. Evol.">
        <title>The genome sequence of Streptomyces lividans 66 reveals a novel tRNA-dependent peptide biosynthetic system within a metal-related genomic island.</title>
        <authorList>
            <person name="Cruz-Morales P."/>
            <person name="Vijgenboom E."/>
            <person name="Iruegas-Bocardo F."/>
            <person name="Girard G."/>
            <person name="Yanez-Guerra L.A."/>
            <person name="Ramos-Aboites H.E."/>
            <person name="Pernodet J.L."/>
            <person name="Anne J."/>
            <person name="van Wezel G.P."/>
            <person name="Barona-Gomez F."/>
        </authorList>
    </citation>
    <scope>NUCLEOTIDE SEQUENCE [LARGE SCALE GENOMIC DNA]</scope>
    <source>
        <strain evidence="3">1326</strain>
    </source>
</reference>
<evidence type="ECO:0000313" key="3">
    <source>
        <dbReference type="Proteomes" id="UP000014062"/>
    </source>
</evidence>
<name>A0A7U9HDP0_STRLI</name>
<dbReference type="EMBL" id="CM001889">
    <property type="protein sequence ID" value="EOY50998.1"/>
    <property type="molecule type" value="Genomic_DNA"/>
</dbReference>
<evidence type="ECO:0000313" key="2">
    <source>
        <dbReference type="EMBL" id="EOY50998.1"/>
    </source>
</evidence>
<evidence type="ECO:0000256" key="1">
    <source>
        <dbReference type="SAM" id="MobiDB-lite"/>
    </source>
</evidence>
<feature type="compositionally biased region" description="Basic and acidic residues" evidence="1">
    <location>
        <begin position="397"/>
        <end position="410"/>
    </location>
</feature>
<sequence length="614" mass="67331">MASFQDHASFRRILTSPENTTMNNAAHTALLADLRGPADFWDRPDGVWGATGPLPAATAEDRQDANTAYRMGTKALRRQDRSSARRWFTLACTEKHPGAAFRKILTGDDATFEGHVGIRCVTGGGKTYATLQVLRQLVQAARWGHGDARHLTVSLITPTGQPLETFLHAIRGVPARGEMTELVIRDRDPDYVAEDTEFYPWVRGLLDGLLRRTQSTTAGVTLPEYSPQSSVHAKHHETASTPRLRDALSAPTSQKKISALLDSLAPVAFAAIFPALDALWDGMSLTRPVLHLVDEAHSGRPAAGSGDWRIPGGPVLSGAGAQRYSRSLRAGQHVLLDGLDRYRAPSMAWSCRSTDSAENTWLRATADRTACRCLRCGPVQQAALMRDLLTQGRPVRNGRDGPREPGRAKAEAGSARPNSPAAGQECRSFARWLAAHTAAESSGRLIVWMDMATSIAFTATGWDHALGRPVLPCRNPGQRRARLPEQAAFIGALGSPWPLADKEELEDLLRWSRHLNIRVPTGNTDVPLVTSTLDTGVDVSRLVPVRLEAVRHTHDVRDDGPRLNMIVPVAVEAGASEHGFPDRETLSCWFVDHGCRWVTVLLPGQRRQWCRWCR</sequence>
<dbReference type="Proteomes" id="UP000014062">
    <property type="component" value="Chromosome"/>
</dbReference>
<gene>
    <name evidence="2" type="ORF">SLI_6291</name>
</gene>
<proteinExistence type="predicted"/>
<protein>
    <submittedName>
        <fullName evidence="2">Uncharacterized protein</fullName>
    </submittedName>
</protein>
<organism evidence="2 3">
    <name type="scientific">Streptomyces lividans 1326</name>
    <dbReference type="NCBI Taxonomy" id="1200984"/>
    <lineage>
        <taxon>Bacteria</taxon>
        <taxon>Bacillati</taxon>
        <taxon>Actinomycetota</taxon>
        <taxon>Actinomycetes</taxon>
        <taxon>Kitasatosporales</taxon>
        <taxon>Streptomycetaceae</taxon>
        <taxon>Streptomyces</taxon>
    </lineage>
</organism>
<feature type="region of interest" description="Disordered" evidence="1">
    <location>
        <begin position="389"/>
        <end position="422"/>
    </location>
</feature>
<accession>A0A7U9HDP0</accession>